<feature type="compositionally biased region" description="Basic and acidic residues" evidence="1">
    <location>
        <begin position="384"/>
        <end position="409"/>
    </location>
</feature>
<feature type="region of interest" description="Disordered" evidence="1">
    <location>
        <begin position="2067"/>
        <end position="2171"/>
    </location>
</feature>
<feature type="compositionally biased region" description="Polar residues" evidence="1">
    <location>
        <begin position="1535"/>
        <end position="1545"/>
    </location>
</feature>
<dbReference type="InterPro" id="IPR017853">
    <property type="entry name" value="GH"/>
</dbReference>
<feature type="compositionally biased region" description="Basic and acidic residues" evidence="1">
    <location>
        <begin position="1804"/>
        <end position="1814"/>
    </location>
</feature>
<feature type="compositionally biased region" description="Polar residues" evidence="1">
    <location>
        <begin position="945"/>
        <end position="963"/>
    </location>
</feature>
<reference evidence="2 3" key="1">
    <citation type="submission" date="2015-07" db="EMBL/GenBank/DDBJ databases">
        <title>The genome of Dufourea novaeangliae.</title>
        <authorList>
            <person name="Pan H."/>
            <person name="Kapheim K."/>
        </authorList>
    </citation>
    <scope>NUCLEOTIDE SEQUENCE [LARGE SCALE GENOMIC DNA]</scope>
    <source>
        <strain evidence="2">0120121106</strain>
        <tissue evidence="2">Whole body</tissue>
    </source>
</reference>
<feature type="region of interest" description="Disordered" evidence="1">
    <location>
        <begin position="2239"/>
        <end position="2259"/>
    </location>
</feature>
<dbReference type="PANTHER" id="PTHR46145">
    <property type="entry name" value="HEPARANASE"/>
    <property type="match status" value="1"/>
</dbReference>
<dbReference type="GO" id="GO:0005615">
    <property type="term" value="C:extracellular space"/>
    <property type="evidence" value="ECO:0007669"/>
    <property type="project" value="TreeGrafter"/>
</dbReference>
<feature type="region of interest" description="Disordered" evidence="1">
    <location>
        <begin position="2294"/>
        <end position="2325"/>
    </location>
</feature>
<feature type="compositionally biased region" description="Polar residues" evidence="1">
    <location>
        <begin position="2093"/>
        <end position="2121"/>
    </location>
</feature>
<feature type="compositionally biased region" description="Polar residues" evidence="1">
    <location>
        <begin position="1516"/>
        <end position="1525"/>
    </location>
</feature>
<feature type="non-terminal residue" evidence="2">
    <location>
        <position position="1"/>
    </location>
</feature>
<feature type="compositionally biased region" description="Basic and acidic residues" evidence="1">
    <location>
        <begin position="2759"/>
        <end position="2771"/>
    </location>
</feature>
<feature type="compositionally biased region" description="Polar residues" evidence="1">
    <location>
        <begin position="759"/>
        <end position="770"/>
    </location>
</feature>
<keyword evidence="3" id="KW-1185">Reference proteome</keyword>
<dbReference type="SUPFAM" id="SSF51445">
    <property type="entry name" value="(Trans)glycosidases"/>
    <property type="match status" value="1"/>
</dbReference>
<dbReference type="OrthoDB" id="726732at2759"/>
<organism evidence="2 3">
    <name type="scientific">Dufourea novaeangliae</name>
    <name type="common">Sweat bee</name>
    <dbReference type="NCBI Taxonomy" id="178035"/>
    <lineage>
        <taxon>Eukaryota</taxon>
        <taxon>Metazoa</taxon>
        <taxon>Ecdysozoa</taxon>
        <taxon>Arthropoda</taxon>
        <taxon>Hexapoda</taxon>
        <taxon>Insecta</taxon>
        <taxon>Pterygota</taxon>
        <taxon>Neoptera</taxon>
        <taxon>Endopterygota</taxon>
        <taxon>Hymenoptera</taxon>
        <taxon>Apocrita</taxon>
        <taxon>Aculeata</taxon>
        <taxon>Apoidea</taxon>
        <taxon>Anthophila</taxon>
        <taxon>Halictidae</taxon>
        <taxon>Rophitinae</taxon>
        <taxon>Dufourea</taxon>
    </lineage>
</organism>
<feature type="compositionally biased region" description="Low complexity" evidence="1">
    <location>
        <begin position="2242"/>
        <end position="2259"/>
    </location>
</feature>
<evidence type="ECO:0000313" key="3">
    <source>
        <dbReference type="Proteomes" id="UP000076502"/>
    </source>
</evidence>
<feature type="region of interest" description="Disordered" evidence="1">
    <location>
        <begin position="1804"/>
        <end position="1828"/>
    </location>
</feature>
<dbReference type="STRING" id="178035.A0A154P9L0"/>
<dbReference type="PANTHER" id="PTHR46145:SF4">
    <property type="entry name" value="HEPARANASE"/>
    <property type="match status" value="1"/>
</dbReference>
<evidence type="ECO:0000313" key="2">
    <source>
        <dbReference type="EMBL" id="KZC08599.1"/>
    </source>
</evidence>
<feature type="compositionally biased region" description="Polar residues" evidence="1">
    <location>
        <begin position="732"/>
        <end position="749"/>
    </location>
</feature>
<feature type="compositionally biased region" description="Polar residues" evidence="1">
    <location>
        <begin position="2144"/>
        <end position="2155"/>
    </location>
</feature>
<feature type="compositionally biased region" description="Acidic residues" evidence="1">
    <location>
        <begin position="2306"/>
        <end position="2318"/>
    </location>
</feature>
<feature type="region of interest" description="Disordered" evidence="1">
    <location>
        <begin position="945"/>
        <end position="967"/>
    </location>
</feature>
<dbReference type="GO" id="GO:0031012">
    <property type="term" value="C:extracellular matrix"/>
    <property type="evidence" value="ECO:0007669"/>
    <property type="project" value="TreeGrafter"/>
</dbReference>
<feature type="compositionally biased region" description="Polar residues" evidence="1">
    <location>
        <begin position="2703"/>
        <end position="2720"/>
    </location>
</feature>
<dbReference type="EMBL" id="KQ434851">
    <property type="protein sequence ID" value="KZC08599.1"/>
    <property type="molecule type" value="Genomic_DNA"/>
</dbReference>
<protein>
    <submittedName>
        <fullName evidence="2">Heparanase</fullName>
    </submittedName>
</protein>
<feature type="compositionally biased region" description="Basic and acidic residues" evidence="1">
    <location>
        <begin position="771"/>
        <end position="787"/>
    </location>
</feature>
<sequence length="3088" mass="349225">ESDWVLVHHWAEKTGLDVIASISPESVAEVRDGNSENAVQIVSFSDKMGFNDSWQLGYECQTRCNGSASDLANRLVNLRQILNGFPRYSNSIIVGPDIVAYRTKKQRQYLQDYFNVAAPALSAITWHPNLDTITLDDKGVLIHPENLDKDKKDLYKIIGRFVENRPLWIAESEPEECKSLYFGALVLARRLGNAAKSKVDVVMRQPVDLTQPSPDYWVSLLHKTLVGRKVFDAIIQTNDKNDVHFYCQCTKPSDRSEKGSITVFGVNLSPEDIEINLNGKNITTLHEYVLSPGFDAPNRMFSESVLLNNETLTLINDAIPDIKPTILSDPRGLGLGLSSGSIGFWVLPDLNVKSCMEAHEASGDDPVQGNIHDNQDVKIQVTRSLRDRESSQSERRKDRNESRSSKRLDARNELKRLRNFVRTKLEDRDDEGSSAVEINRNRRVKNTRERAEVRDDTRTTLQEFKDHFSRIVHRARSGETRTAIKDLIDGVIGESMSLISKIQSTRSPTAVKDYLKSLHDLLNRTALLDSTDDSEAIGGQRAKRAKRNLFEERSLKGDNFLRKRFRIEDFKEQHANDRMINRKENVRSAMVQPSVAGLGGTDTEENAFYGFFKTEPIQGFPKGDMFFATDDYPPNNDYDYPNTRFSDQETGMNHPKKHPTADYGGVDDVWTNDDGDYGFYESQGYFDNQRANDRIGSSELWEAETYDHPSSYGSNEELHGNWEVQRDKDSQSRSTGYRESNVSPYSGLSKSLARPTVNKPISSTRDASSLKTDRASLTDQKPKISFDDADSENRRFKRKGTDLYAIFDQEMINEDDANSKDCDCRVNRHSDQCSCRQKRDTSEFSEFKTDMETIPEEETSSNVEDVVPDAQEATDVEVFSDLVGEPIEVLELQPDSTNWMIEREPTLPVESESNSNLQVIASEPEILQVAPLHPEIIESYVVSTDPPSIPISNEDSFESSSKTSVRREDNTFFRRQTKEEEPTIDNLQAITGYTQSRFEDSTPAIDEEAVENVQRKKIEVSRTETSGPTLDPATLSAEDAIEERPENDYDNDNITRGGSKRQTDTETFSEIPENTEKDRESPVVGLRKLVKPKKRINYSSKRKSVSVKASPWETRLMDRTKALLSLRKMINENKGLRTMKFAPKVGSTSKLREHQSNRSDQTEKLRDRLRDRRAKALQQNRKRIVDDVDEDDENRKLKRREAWEAIKDTYVVKSNDQSTDEAKIVPITEIIRPRNVREKIFYPPNRRSYCDSGILEHSNPKKLRNRVIQIKNLIEDQAARRAIFSSDGDGDDRSYYALVESLENPRIFHHREQPLQHEEKSNVQILSGSSDFDSIEDLPEDMAYHGKLEIADDLNQIGEDSYDDSEELPGYEEVYVIDPSKYRGGEPDLIPYRPRGINSNNMYEVSWQPILYKLHRARQTEHQKRENKAAGLNPREIYTSSGSAGELLKVLINALDSSSASELFRILSKENGITDEKRNSMRSIMKPPPIEIEGGEVKQIQQSEESLEEGQSSESFDVQNGNYEDSSVEKEANIGENNSQVNNLDATKAVNIRNRRDTSDLVKGNEKVKEAQHKSSGNRIKGSRNNGDDSGRESEKSEERADYVDENTSDLLQYYNTEAEVGDSGEDRVDLKELLHSERPEVFVVLPWPRKFNRLRRQALDQEKTAENEGIEKMQQLEVQRQEDVSSPRIPTDDGIDDVEKMMTKKKPVKKYSQTGSLFNYITGKKNLRKTGKEDLPSFIEGSIPKLQNVVIDGLKKAQNLTGSVERLIDDLDEKFNNETSNTTDRTDEKTSVKRSLLILMPTDEEKRTRRSEDSECAAMKGQKTKRCKSPIRGERLLSRVNTAKEKKNNDYTGIPRSRVHLLSLKNPNAALKHDSTVQGTETGDGEDRNVAIIKAIREKLKLRNEENVGATVRKYPLQKTSVIDDDKYVCYCREKNNPLSRKDTIQRPGSRQQWLGGRKNKKPDRKDDNKQMLPDGSRLRLEPIYPNQQPHQQFLRERMPPVLSRKMNPILQRGGIGGVPYVPYIYHIDPNLAMAPNQGASPTKISIPFNPVRSDYDSNVGQSASGYRDRGFHKNKQTVGQRPCPATVGTKHMQSPGQKIDATSTKTSTGNKATGRNKNVGNKAPEGNDLDYNLQSVHLEPSEPTTVEDNQTEPIKNEELSNGPLQSPNEENDLVEMAGDPTSENVIPPTRLENEYKTTGSEELNYSKIKQVTSGYSTSKGYSEEDDTTGYTDHSVLTSFDNSTTNNDGTTNTNQTGDRNYEANLQTVLYDSTKTSMDPIEGAMNTELVKTRNDGSEFQSSMNDDPIDPGRDEEDVAVGESNPSWKQEKLPIEDLDRDENVATKNTNYGNPSNEEFFAEDYPATESSETVDNAVPLKDDYEQNEFDSDKVGEKMNNEEVAAWNPRKNEPGSPIKDPAGQTLPFCDNSLLQKSIKTVINNFATGDSAEMDGNTARETVDSTGNDLLREIVDVPNLRGIMSVPQIERTIVDRVKNLVGKLTGVPRTNLDGEWPTNVIRNNLRNMMAAAPVSETELPPNTVEERQFRNGKWITNLVTLEPSTNDEEPGPTDFQRLRTNIKNLLRDPAVGLQAAKQPAVQSMIVQSVRSTFKPANSTNEPFDESVIQNTLDNELNLMEMEDLDDSTTENTDGTESDNISDIDVTKILEIARNEAGINESSTSTSITVDDLSREKVTCSYGHRDTPVASSLNTETDPITGQIPKQNDESEAGKNIDSARLNREQLEEPKHKSIAAENPSDIVASRDQDEFPTPRKEDYTLMKGIPSAMLSPGNKDENTEGMVGAVVWSVTPSTESFEEDASPEQDYAYLGKISVKKNNHTDDMQNLRNSELFYVGDGVKLPLEIRKLKDGSYALSISRKVCEHLLNKECPCCVPVEGNVVRAVRKQPVTIHTDKTIETTKRKRITKRESSSKSISANERTVHDSADDSIQIFSMPVESFARRYNLSLNLEKVQAPWNFDAAEKIDEQTKNRGKIFRNGEDNADANLLRNLLSVHAVSENGESETVMGRQANDDDSYEDRDEINYKYQRQRHRGTDRYRYERNIDETVNKRVEMVTDVLYWLRDMILSTTNKS</sequence>
<feature type="region of interest" description="Disordered" evidence="1">
    <location>
        <begin position="706"/>
        <end position="787"/>
    </location>
</feature>
<evidence type="ECO:0000256" key="1">
    <source>
        <dbReference type="SAM" id="MobiDB-lite"/>
    </source>
</evidence>
<feature type="region of interest" description="Disordered" evidence="1">
    <location>
        <begin position="382"/>
        <end position="409"/>
    </location>
</feature>
<feature type="compositionally biased region" description="Basic and acidic residues" evidence="1">
    <location>
        <begin position="1586"/>
        <end position="1603"/>
    </location>
</feature>
<feature type="region of interest" description="Disordered" evidence="1">
    <location>
        <begin position="1940"/>
        <end position="1984"/>
    </location>
</feature>
<accession>A0A154P9L0</accession>
<gene>
    <name evidence="2" type="ORF">WN55_11254</name>
</gene>
<feature type="region of interest" description="Disordered" evidence="1">
    <location>
        <begin position="1501"/>
        <end position="1608"/>
    </location>
</feature>
<feature type="region of interest" description="Disordered" evidence="1">
    <location>
        <begin position="646"/>
        <end position="667"/>
    </location>
</feature>
<dbReference type="Proteomes" id="UP000076502">
    <property type="component" value="Unassembled WGS sequence"/>
</dbReference>
<feature type="region of interest" description="Disordered" evidence="1">
    <location>
        <begin position="1143"/>
        <end position="1166"/>
    </location>
</feature>
<feature type="region of interest" description="Disordered" evidence="1">
    <location>
        <begin position="1016"/>
        <end position="1083"/>
    </location>
</feature>
<feature type="compositionally biased region" description="Basic and acidic residues" evidence="1">
    <location>
        <begin position="2735"/>
        <end position="2746"/>
    </location>
</feature>
<proteinExistence type="predicted"/>
<feature type="region of interest" description="Disordered" evidence="1">
    <location>
        <begin position="2695"/>
        <end position="2771"/>
    </location>
</feature>
<feature type="compositionally biased region" description="Basic and acidic residues" evidence="1">
    <location>
        <begin position="1150"/>
        <end position="1166"/>
    </location>
</feature>
<feature type="compositionally biased region" description="Low complexity" evidence="1">
    <location>
        <begin position="1501"/>
        <end position="1515"/>
    </location>
</feature>
<feature type="compositionally biased region" description="Basic and acidic residues" evidence="1">
    <location>
        <begin position="716"/>
        <end position="731"/>
    </location>
</feature>
<feature type="compositionally biased region" description="Basic and acidic residues" evidence="1">
    <location>
        <begin position="1554"/>
        <end position="1573"/>
    </location>
</feature>
<name>A0A154P9L0_DUFNO</name>